<dbReference type="Proteomes" id="UP001163321">
    <property type="component" value="Chromosome 10"/>
</dbReference>
<organism evidence="1 2">
    <name type="scientific">Peronosclerospora sorghi</name>
    <dbReference type="NCBI Taxonomy" id="230839"/>
    <lineage>
        <taxon>Eukaryota</taxon>
        <taxon>Sar</taxon>
        <taxon>Stramenopiles</taxon>
        <taxon>Oomycota</taxon>
        <taxon>Peronosporomycetes</taxon>
        <taxon>Peronosporales</taxon>
        <taxon>Peronosporaceae</taxon>
        <taxon>Peronosclerospora</taxon>
    </lineage>
</organism>
<evidence type="ECO:0000313" key="1">
    <source>
        <dbReference type="EMBL" id="KAI9919928.1"/>
    </source>
</evidence>
<name>A0ACC0WM29_9STRA</name>
<proteinExistence type="predicted"/>
<comment type="caution">
    <text evidence="1">The sequence shown here is derived from an EMBL/GenBank/DDBJ whole genome shotgun (WGS) entry which is preliminary data.</text>
</comment>
<protein>
    <submittedName>
        <fullName evidence="1">Uncharacterized protein</fullName>
    </submittedName>
</protein>
<accession>A0ACC0WM29</accession>
<reference evidence="1 2" key="1">
    <citation type="journal article" date="2022" name="bioRxiv">
        <title>The genome of the oomycete Peronosclerospora sorghi, a cosmopolitan pathogen of maize and sorghum, is inflated with dispersed pseudogenes.</title>
        <authorList>
            <person name="Fletcher K."/>
            <person name="Martin F."/>
            <person name="Isakeit T."/>
            <person name="Cavanaugh K."/>
            <person name="Magill C."/>
            <person name="Michelmore R."/>
        </authorList>
    </citation>
    <scope>NUCLEOTIDE SEQUENCE [LARGE SCALE GENOMIC DNA]</scope>
    <source>
        <strain evidence="1">P6</strain>
    </source>
</reference>
<sequence length="260" mass="29236">MRTQTYKQFLESLLEAGTIKDFKENHTDVKVLFTISMDPNVLNDIIKAPGGIVKKFKLESSLSTSNMHLFDRNVHIKKYESPKEILEEFYRRKATKKYRPNRRREANEEDGNDGDSEDEDDMSNDGLTSPSAMDSEMRSGDGVDESDSRHQKSASECASPTEPPDVMNEMEKESRLYRILLCQHGLRAAATLLKSDYCALTFIRGVGYSGLKDLLTVAISETPTIAGVGDIASLEESWLMLWSRRYAIRSAHAAPSTPVM</sequence>
<keyword evidence="2" id="KW-1185">Reference proteome</keyword>
<dbReference type="EMBL" id="CM047589">
    <property type="protein sequence ID" value="KAI9919928.1"/>
    <property type="molecule type" value="Genomic_DNA"/>
</dbReference>
<gene>
    <name evidence="1" type="ORF">PsorP6_015892</name>
</gene>
<evidence type="ECO:0000313" key="2">
    <source>
        <dbReference type="Proteomes" id="UP001163321"/>
    </source>
</evidence>